<feature type="non-terminal residue" evidence="2">
    <location>
        <position position="83"/>
    </location>
</feature>
<gene>
    <name evidence="2" type="ORF">AVDCRST_MAG28-1317</name>
</gene>
<protein>
    <submittedName>
        <fullName evidence="2">Uncharacterized protein</fullName>
    </submittedName>
</protein>
<name>A0A6J4QPN0_9ACTN</name>
<dbReference type="AlphaFoldDB" id="A0A6J4QPN0"/>
<evidence type="ECO:0000313" key="2">
    <source>
        <dbReference type="EMBL" id="CAA9449839.1"/>
    </source>
</evidence>
<feature type="region of interest" description="Disordered" evidence="1">
    <location>
        <begin position="1"/>
        <end position="83"/>
    </location>
</feature>
<feature type="non-terminal residue" evidence="2">
    <location>
        <position position="1"/>
    </location>
</feature>
<evidence type="ECO:0000256" key="1">
    <source>
        <dbReference type="SAM" id="MobiDB-lite"/>
    </source>
</evidence>
<dbReference type="EMBL" id="CADCVE010000027">
    <property type="protein sequence ID" value="CAA9449839.1"/>
    <property type="molecule type" value="Genomic_DNA"/>
</dbReference>
<accession>A0A6J4QPN0</accession>
<proteinExistence type="predicted"/>
<feature type="compositionally biased region" description="Basic and acidic residues" evidence="1">
    <location>
        <begin position="20"/>
        <end position="29"/>
    </location>
</feature>
<reference evidence="2" key="1">
    <citation type="submission" date="2020-02" db="EMBL/GenBank/DDBJ databases">
        <authorList>
            <person name="Meier V. D."/>
        </authorList>
    </citation>
    <scope>NUCLEOTIDE SEQUENCE</scope>
    <source>
        <strain evidence="2">AVDCRST_MAG28</strain>
    </source>
</reference>
<sequence>GREVTRRLGRSTCHGRSLYRRGELSDSRAARRGQRLGHRPERSGAGRRRRILPVASRRGRATSARGEPGYSSRLSWPTGLHAL</sequence>
<organism evidence="2">
    <name type="scientific">uncultured Rubrobacteraceae bacterium</name>
    <dbReference type="NCBI Taxonomy" id="349277"/>
    <lineage>
        <taxon>Bacteria</taxon>
        <taxon>Bacillati</taxon>
        <taxon>Actinomycetota</taxon>
        <taxon>Rubrobacteria</taxon>
        <taxon>Rubrobacterales</taxon>
        <taxon>Rubrobacteraceae</taxon>
        <taxon>environmental samples</taxon>
    </lineage>
</organism>